<gene>
    <name evidence="1" type="ORF">A2310_08845</name>
</gene>
<sequence length="231" mass="25750">MANLITNINNINGRFCDRVNRAKARVCNVSAGLPKVRRGDVFRCKNVVEIGAKLLSMAPLDAYYVIRDTFIEARRVSPREAKEKNKLLGVLSWMIDGDELFGRGDPQKVAKIFLDGMAEEQTSNGFQGSCSDLLLMMFKSSEEINPTFNFSVIFKETDDDTCASLLANIAHSSSFSPYQGLCESAYFDFLGTLMERVLRTTSDKSLPAVEDKLHRVLSLVQGKLCVEFAPK</sequence>
<dbReference type="EMBL" id="MEUB01000060">
    <property type="protein sequence ID" value="OGC19710.1"/>
    <property type="molecule type" value="Genomic_DNA"/>
</dbReference>
<dbReference type="AlphaFoldDB" id="A0A1F4SH15"/>
<comment type="caution">
    <text evidence="1">The sequence shown here is derived from an EMBL/GenBank/DDBJ whole genome shotgun (WGS) entry which is preliminary data.</text>
</comment>
<accession>A0A1F4SH15</accession>
<proteinExistence type="predicted"/>
<name>A0A1F4SH15_UNCSA</name>
<dbReference type="STRING" id="1802579.A2310_08845"/>
<dbReference type="Proteomes" id="UP000178417">
    <property type="component" value="Unassembled WGS sequence"/>
</dbReference>
<evidence type="ECO:0000313" key="1">
    <source>
        <dbReference type="EMBL" id="OGC19710.1"/>
    </source>
</evidence>
<organism evidence="1 2">
    <name type="scientific">candidate division WOR-1 bacterium RIFOXYB2_FULL_37_13</name>
    <dbReference type="NCBI Taxonomy" id="1802579"/>
    <lineage>
        <taxon>Bacteria</taxon>
        <taxon>Bacillati</taxon>
        <taxon>Saganbacteria</taxon>
    </lineage>
</organism>
<protein>
    <submittedName>
        <fullName evidence="1">Uncharacterized protein</fullName>
    </submittedName>
</protein>
<reference evidence="1 2" key="1">
    <citation type="journal article" date="2016" name="Nat. Commun.">
        <title>Thousands of microbial genomes shed light on interconnected biogeochemical processes in an aquifer system.</title>
        <authorList>
            <person name="Anantharaman K."/>
            <person name="Brown C.T."/>
            <person name="Hug L.A."/>
            <person name="Sharon I."/>
            <person name="Castelle C.J."/>
            <person name="Probst A.J."/>
            <person name="Thomas B.C."/>
            <person name="Singh A."/>
            <person name="Wilkins M.J."/>
            <person name="Karaoz U."/>
            <person name="Brodie E.L."/>
            <person name="Williams K.H."/>
            <person name="Hubbard S.S."/>
            <person name="Banfield J.F."/>
        </authorList>
    </citation>
    <scope>NUCLEOTIDE SEQUENCE [LARGE SCALE GENOMIC DNA]</scope>
</reference>
<evidence type="ECO:0000313" key="2">
    <source>
        <dbReference type="Proteomes" id="UP000178417"/>
    </source>
</evidence>